<dbReference type="CDD" id="cd11715">
    <property type="entry name" value="THUMP_AdoMetMT"/>
    <property type="match status" value="1"/>
</dbReference>
<dbReference type="PANTHER" id="PTHR47313:SF1">
    <property type="entry name" value="RIBOSOMAL RNA LARGE SUBUNIT METHYLTRANSFERASE K_L"/>
    <property type="match status" value="1"/>
</dbReference>
<evidence type="ECO:0000259" key="4">
    <source>
        <dbReference type="Pfam" id="PF02926"/>
    </source>
</evidence>
<accession>A0A917C0F4</accession>
<dbReference type="GO" id="GO:0008990">
    <property type="term" value="F:rRNA (guanine-N2-)-methyltransferase activity"/>
    <property type="evidence" value="ECO:0007669"/>
    <property type="project" value="TreeGrafter"/>
</dbReference>
<organism evidence="6 7">
    <name type="scientific">Terasakiella brassicae</name>
    <dbReference type="NCBI Taxonomy" id="1634917"/>
    <lineage>
        <taxon>Bacteria</taxon>
        <taxon>Pseudomonadati</taxon>
        <taxon>Pseudomonadota</taxon>
        <taxon>Alphaproteobacteria</taxon>
        <taxon>Rhodospirillales</taxon>
        <taxon>Terasakiellaceae</taxon>
        <taxon>Terasakiella</taxon>
    </lineage>
</organism>
<dbReference type="GO" id="GO:0003723">
    <property type="term" value="F:RNA binding"/>
    <property type="evidence" value="ECO:0007669"/>
    <property type="project" value="InterPro"/>
</dbReference>
<protein>
    <submittedName>
        <fullName evidence="6">RNA methyltransferase</fullName>
    </submittedName>
</protein>
<gene>
    <name evidence="6" type="ORF">GCM10011332_17610</name>
</gene>
<dbReference type="SUPFAM" id="SSF53335">
    <property type="entry name" value="S-adenosyl-L-methionine-dependent methyltransferases"/>
    <property type="match status" value="1"/>
</dbReference>
<dbReference type="Pfam" id="PF22020">
    <property type="entry name" value="RlmL_1st"/>
    <property type="match status" value="1"/>
</dbReference>
<dbReference type="InterPro" id="IPR000241">
    <property type="entry name" value="RlmKL-like_Mtase"/>
</dbReference>
<dbReference type="Pfam" id="PF01170">
    <property type="entry name" value="UPF0020"/>
    <property type="match status" value="1"/>
</dbReference>
<dbReference type="PROSITE" id="PS01261">
    <property type="entry name" value="UPF0020"/>
    <property type="match status" value="1"/>
</dbReference>
<keyword evidence="7" id="KW-1185">Reference proteome</keyword>
<keyword evidence="2" id="KW-0808">Transferase</keyword>
<proteinExistence type="predicted"/>
<dbReference type="Pfam" id="PF02926">
    <property type="entry name" value="THUMP"/>
    <property type="match status" value="1"/>
</dbReference>
<reference evidence="6" key="1">
    <citation type="journal article" date="2014" name="Int. J. Syst. Evol. Microbiol.">
        <title>Complete genome sequence of Corynebacterium casei LMG S-19264T (=DSM 44701T), isolated from a smear-ripened cheese.</title>
        <authorList>
            <consortium name="US DOE Joint Genome Institute (JGI-PGF)"/>
            <person name="Walter F."/>
            <person name="Albersmeier A."/>
            <person name="Kalinowski J."/>
            <person name="Ruckert C."/>
        </authorList>
    </citation>
    <scope>NUCLEOTIDE SEQUENCE</scope>
    <source>
        <strain evidence="6">CGMCC 1.15254</strain>
    </source>
</reference>
<dbReference type="InterPro" id="IPR054170">
    <property type="entry name" value="RlmL_1st"/>
</dbReference>
<reference evidence="6" key="2">
    <citation type="submission" date="2020-09" db="EMBL/GenBank/DDBJ databases">
        <authorList>
            <person name="Sun Q."/>
            <person name="Zhou Y."/>
        </authorList>
    </citation>
    <scope>NUCLEOTIDE SEQUENCE</scope>
    <source>
        <strain evidence="6">CGMCC 1.15254</strain>
    </source>
</reference>
<dbReference type="AlphaFoldDB" id="A0A917C0F4"/>
<evidence type="ECO:0000259" key="5">
    <source>
        <dbReference type="Pfam" id="PF22020"/>
    </source>
</evidence>
<evidence type="ECO:0000256" key="1">
    <source>
        <dbReference type="ARBA" id="ARBA00022603"/>
    </source>
</evidence>
<dbReference type="Gene3D" id="3.30.2130.30">
    <property type="match status" value="1"/>
</dbReference>
<dbReference type="EMBL" id="BMHV01000011">
    <property type="protein sequence ID" value="GGF64058.1"/>
    <property type="molecule type" value="Genomic_DNA"/>
</dbReference>
<dbReference type="RefSeq" id="WP_188663960.1">
    <property type="nucleotide sequence ID" value="NZ_BMHV01000011.1"/>
</dbReference>
<name>A0A917C0F4_9PROT</name>
<dbReference type="PANTHER" id="PTHR47313">
    <property type="entry name" value="RIBOSOMAL RNA LARGE SUBUNIT METHYLTRANSFERASE K/L"/>
    <property type="match status" value="1"/>
</dbReference>
<dbReference type="InterPro" id="IPR004114">
    <property type="entry name" value="THUMP_dom"/>
</dbReference>
<dbReference type="Gene3D" id="3.40.50.150">
    <property type="entry name" value="Vaccinia Virus protein VP39"/>
    <property type="match status" value="1"/>
</dbReference>
<sequence length="375" mass="41289">MNTQTDLEIFLVTVPGLEPALKSEAVEKGFKKPVSAKGGVTVKGSWLDVWRANLDLRGASKVLVRLGTFRAMHLAQLDKRARRFPWQETLRNDIPVRIEVTCKKSKIYHQGAAKQRIETAITEELGAPISDDADLCIKVRIIEDLCTISLDTSGTGLHKRGHKEAVNKAPMRETLAALLLRQCQFTADEPVLDPMCGSGTFVIEAGEIAANLAPGRSRSFAFEQLASFDETRWEKLKEARAQTSQKPKSDIRFYGFDRDGGAIKISRANAERSGIDALCHFEKQAISHLTAPDGPTGLLIVNPPYGGRIGETKKLFPLYSALGKTLTDKFKGWRVAIITNNDALAKATDLPFKKSKTSFSHGGIRVTLFQTDPLT</sequence>
<evidence type="ECO:0000313" key="6">
    <source>
        <dbReference type="EMBL" id="GGF64058.1"/>
    </source>
</evidence>
<comment type="caution">
    <text evidence="6">The sequence shown here is derived from an EMBL/GenBank/DDBJ whole genome shotgun (WGS) entry which is preliminary data.</text>
</comment>
<dbReference type="InterPro" id="IPR029063">
    <property type="entry name" value="SAM-dependent_MTases_sf"/>
</dbReference>
<dbReference type="Proteomes" id="UP000632498">
    <property type="component" value="Unassembled WGS sequence"/>
</dbReference>
<feature type="domain" description="THUMP" evidence="4">
    <location>
        <begin position="75"/>
        <end position="151"/>
    </location>
</feature>
<evidence type="ECO:0000256" key="2">
    <source>
        <dbReference type="ARBA" id="ARBA00022679"/>
    </source>
</evidence>
<keyword evidence="1 6" id="KW-0489">Methyltransferase</keyword>
<dbReference type="GO" id="GO:0070043">
    <property type="term" value="F:rRNA (guanine-N7-)-methyltransferase activity"/>
    <property type="evidence" value="ECO:0007669"/>
    <property type="project" value="TreeGrafter"/>
</dbReference>
<feature type="domain" description="RlmL ferredoxin-like" evidence="5">
    <location>
        <begin position="8"/>
        <end position="63"/>
    </location>
</feature>
<evidence type="ECO:0000259" key="3">
    <source>
        <dbReference type="Pfam" id="PF01170"/>
    </source>
</evidence>
<dbReference type="InterPro" id="IPR053943">
    <property type="entry name" value="RlmKL-like_Mtase_CS"/>
</dbReference>
<feature type="domain" description="Ribosomal RNA large subunit methyltransferase K/L-like methyltransferase" evidence="3">
    <location>
        <begin position="160"/>
        <end position="351"/>
    </location>
</feature>
<dbReference type="PRINTS" id="PR00507">
    <property type="entry name" value="N12N6MTFRASE"/>
</dbReference>
<evidence type="ECO:0000313" key="7">
    <source>
        <dbReference type="Proteomes" id="UP000632498"/>
    </source>
</evidence>